<evidence type="ECO:0000313" key="2">
    <source>
        <dbReference type="Proteomes" id="UP001275084"/>
    </source>
</evidence>
<reference evidence="1" key="1">
    <citation type="journal article" date="2023" name="Mol. Phylogenet. Evol.">
        <title>Genome-scale phylogeny and comparative genomics of the fungal order Sordariales.</title>
        <authorList>
            <person name="Hensen N."/>
            <person name="Bonometti L."/>
            <person name="Westerberg I."/>
            <person name="Brannstrom I.O."/>
            <person name="Guillou S."/>
            <person name="Cros-Aarteil S."/>
            <person name="Calhoun S."/>
            <person name="Haridas S."/>
            <person name="Kuo A."/>
            <person name="Mondo S."/>
            <person name="Pangilinan J."/>
            <person name="Riley R."/>
            <person name="LaButti K."/>
            <person name="Andreopoulos B."/>
            <person name="Lipzen A."/>
            <person name="Chen C."/>
            <person name="Yan M."/>
            <person name="Daum C."/>
            <person name="Ng V."/>
            <person name="Clum A."/>
            <person name="Steindorff A."/>
            <person name="Ohm R.A."/>
            <person name="Martin F."/>
            <person name="Silar P."/>
            <person name="Natvig D.O."/>
            <person name="Lalanne C."/>
            <person name="Gautier V."/>
            <person name="Ament-Velasquez S.L."/>
            <person name="Kruys A."/>
            <person name="Hutchinson M.I."/>
            <person name="Powell A.J."/>
            <person name="Barry K."/>
            <person name="Miller A.N."/>
            <person name="Grigoriev I.V."/>
            <person name="Debuchy R."/>
            <person name="Gladieux P."/>
            <person name="Hiltunen Thoren M."/>
            <person name="Johannesson H."/>
        </authorList>
    </citation>
    <scope>NUCLEOTIDE SEQUENCE</scope>
    <source>
        <strain evidence="1">CBS 955.72</strain>
    </source>
</reference>
<gene>
    <name evidence="1" type="ORF">B0T25DRAFT_157297</name>
</gene>
<accession>A0AAJ0HM70</accession>
<sequence>MRFGRFRKGKNKGWLEVGHQIGSYPACWRRVGAPLPLKPIPFWVRRGQQEPGALEVIPAAASYPPSLHSAQCPVPPEIPKFARLSVASHERRQNELSFLFPSNDLRCMSKCSGDWAFCMVGWKVVRFSRNSTILGRHEGTRFHRSSMVPSMGWAFFSPRALDEDLRTSWSLLQQVRRRCKCKEGGHQVRSRAVCLSPLLSSPVRLVPLGREQA</sequence>
<comment type="caution">
    <text evidence="1">The sequence shown here is derived from an EMBL/GenBank/DDBJ whole genome shotgun (WGS) entry which is preliminary data.</text>
</comment>
<dbReference type="AlphaFoldDB" id="A0AAJ0HM70"/>
<proteinExistence type="predicted"/>
<keyword evidence="2" id="KW-1185">Reference proteome</keyword>
<organism evidence="1 2">
    <name type="scientific">Lasiosphaeria hispida</name>
    <dbReference type="NCBI Taxonomy" id="260671"/>
    <lineage>
        <taxon>Eukaryota</taxon>
        <taxon>Fungi</taxon>
        <taxon>Dikarya</taxon>
        <taxon>Ascomycota</taxon>
        <taxon>Pezizomycotina</taxon>
        <taxon>Sordariomycetes</taxon>
        <taxon>Sordariomycetidae</taxon>
        <taxon>Sordariales</taxon>
        <taxon>Lasiosphaeriaceae</taxon>
        <taxon>Lasiosphaeria</taxon>
    </lineage>
</organism>
<dbReference type="Proteomes" id="UP001275084">
    <property type="component" value="Unassembled WGS sequence"/>
</dbReference>
<evidence type="ECO:0000313" key="1">
    <source>
        <dbReference type="EMBL" id="KAK3357410.1"/>
    </source>
</evidence>
<protein>
    <submittedName>
        <fullName evidence="1">Uncharacterized protein</fullName>
    </submittedName>
</protein>
<dbReference type="EMBL" id="JAUIQD010000003">
    <property type="protein sequence ID" value="KAK3357410.1"/>
    <property type="molecule type" value="Genomic_DNA"/>
</dbReference>
<name>A0AAJ0HM70_9PEZI</name>
<reference evidence="1" key="2">
    <citation type="submission" date="2023-06" db="EMBL/GenBank/DDBJ databases">
        <authorList>
            <consortium name="Lawrence Berkeley National Laboratory"/>
            <person name="Haridas S."/>
            <person name="Hensen N."/>
            <person name="Bonometti L."/>
            <person name="Westerberg I."/>
            <person name="Brannstrom I.O."/>
            <person name="Guillou S."/>
            <person name="Cros-Aarteil S."/>
            <person name="Calhoun S."/>
            <person name="Kuo A."/>
            <person name="Mondo S."/>
            <person name="Pangilinan J."/>
            <person name="Riley R."/>
            <person name="Labutti K."/>
            <person name="Andreopoulos B."/>
            <person name="Lipzen A."/>
            <person name="Chen C."/>
            <person name="Yanf M."/>
            <person name="Daum C."/>
            <person name="Ng V."/>
            <person name="Clum A."/>
            <person name="Steindorff A."/>
            <person name="Ohm R."/>
            <person name="Martin F."/>
            <person name="Silar P."/>
            <person name="Natvig D."/>
            <person name="Lalanne C."/>
            <person name="Gautier V."/>
            <person name="Ament-Velasquez S.L."/>
            <person name="Kruys A."/>
            <person name="Hutchinson M.I."/>
            <person name="Powell A.J."/>
            <person name="Barry K."/>
            <person name="Miller A.N."/>
            <person name="Grigoriev I.V."/>
            <person name="Debuchy R."/>
            <person name="Gladieux P."/>
            <person name="Thoren M.H."/>
            <person name="Johannesson H."/>
        </authorList>
    </citation>
    <scope>NUCLEOTIDE SEQUENCE</scope>
    <source>
        <strain evidence="1">CBS 955.72</strain>
    </source>
</reference>